<dbReference type="AlphaFoldDB" id="A0A2R3IMS0"/>
<accession>A0A2R3IMS0</accession>
<gene>
    <name evidence="2" type="ORF">CSB93_5008</name>
</gene>
<evidence type="ECO:0000256" key="1">
    <source>
        <dbReference type="SAM" id="MobiDB-lite"/>
    </source>
</evidence>
<dbReference type="Proteomes" id="UP000238390">
    <property type="component" value="Chromosome"/>
</dbReference>
<protein>
    <submittedName>
        <fullName evidence="2">Uncharacterized protein</fullName>
    </submittedName>
</protein>
<evidence type="ECO:0000313" key="2">
    <source>
        <dbReference type="EMBL" id="AVK03222.1"/>
    </source>
</evidence>
<dbReference type="EMBL" id="CP027169">
    <property type="protein sequence ID" value="AVK03222.1"/>
    <property type="molecule type" value="Genomic_DNA"/>
</dbReference>
<proteinExistence type="predicted"/>
<feature type="region of interest" description="Disordered" evidence="1">
    <location>
        <begin position="1"/>
        <end position="54"/>
    </location>
</feature>
<evidence type="ECO:0000313" key="3">
    <source>
        <dbReference type="Proteomes" id="UP000238390"/>
    </source>
</evidence>
<sequence>MFQGAGGDRAVQAIGRQDGRFRPFMRFGRRNAGHKKSAPEGASCGDGGISPASA</sequence>
<organism evidence="2 3">
    <name type="scientific">Pseudomonas paraeruginosa</name>
    <dbReference type="NCBI Taxonomy" id="2994495"/>
    <lineage>
        <taxon>Bacteria</taxon>
        <taxon>Pseudomonadati</taxon>
        <taxon>Pseudomonadota</taxon>
        <taxon>Gammaproteobacteria</taxon>
        <taxon>Pseudomonadales</taxon>
        <taxon>Pseudomonadaceae</taxon>
        <taxon>Pseudomonas</taxon>
    </lineage>
</organism>
<name>A0A2R3IMS0_9PSED</name>
<feature type="compositionally biased region" description="Basic residues" evidence="1">
    <location>
        <begin position="27"/>
        <end position="36"/>
    </location>
</feature>
<reference evidence="2 3" key="1">
    <citation type="submission" date="2018-02" db="EMBL/GenBank/DDBJ databases">
        <title>FDA/CDC Antimicrobial Resistant Isolate Bank Genome Sequencing.</title>
        <authorList>
            <person name="Benahmed F.H."/>
            <person name="Lutgring J.D."/>
            <person name="Yoo B."/>
            <person name="Machado M."/>
            <person name="Brown A."/>
            <person name="McAllister G."/>
            <person name="Perry A."/>
            <person name="Halpin A.L."/>
            <person name="Vavikolanu K."/>
            <person name="Ott S."/>
            <person name="Zhao X."/>
            <person name="Tallon L.J."/>
            <person name="Sadzewicz L."/>
            <person name="Aluvathingal J."/>
            <person name="Nadendla S."/>
            <person name="Voskania-kordi A."/>
            <person name="Simonyan V."/>
            <person name="Patel J."/>
            <person name="Shawar R.M."/>
        </authorList>
    </citation>
    <scope>NUCLEOTIDE SEQUENCE [LARGE SCALE GENOMIC DNA]</scope>
    <source>
        <strain evidence="2 3">AR_0356</strain>
    </source>
</reference>
<keyword evidence="3" id="KW-1185">Reference proteome</keyword>